<dbReference type="GO" id="GO:0016887">
    <property type="term" value="F:ATP hydrolysis activity"/>
    <property type="evidence" value="ECO:0007669"/>
    <property type="project" value="InterPro"/>
</dbReference>
<dbReference type="InterPro" id="IPR018303">
    <property type="entry name" value="ATPase_P-typ_P_site"/>
</dbReference>
<dbReference type="Gene3D" id="3.40.50.1000">
    <property type="entry name" value="HAD superfamily/HAD-like"/>
    <property type="match status" value="1"/>
</dbReference>
<dbReference type="NCBIfam" id="TIGR01525">
    <property type="entry name" value="ATPase-IB_hvy"/>
    <property type="match status" value="1"/>
</dbReference>
<organism evidence="12 13">
    <name type="scientific">Desulfovibrio legallii</name>
    <dbReference type="NCBI Taxonomy" id="571438"/>
    <lineage>
        <taxon>Bacteria</taxon>
        <taxon>Pseudomonadati</taxon>
        <taxon>Thermodesulfobacteriota</taxon>
        <taxon>Desulfovibrionia</taxon>
        <taxon>Desulfovibrionales</taxon>
        <taxon>Desulfovibrionaceae</taxon>
        <taxon>Desulfovibrio</taxon>
    </lineage>
</organism>
<dbReference type="GO" id="GO:0005524">
    <property type="term" value="F:ATP binding"/>
    <property type="evidence" value="ECO:0007669"/>
    <property type="project" value="UniProtKB-UniRule"/>
</dbReference>
<keyword evidence="13" id="KW-1185">Reference proteome</keyword>
<name>A0A6H3F6F0_9BACT</name>
<feature type="transmembrane region" description="Helical" evidence="10">
    <location>
        <begin position="115"/>
        <end position="133"/>
    </location>
</feature>
<feature type="transmembrane region" description="Helical" evidence="10">
    <location>
        <begin position="346"/>
        <end position="371"/>
    </location>
</feature>
<dbReference type="InterPro" id="IPR027256">
    <property type="entry name" value="P-typ_ATPase_IB"/>
</dbReference>
<dbReference type="Proteomes" id="UP000292919">
    <property type="component" value="Unassembled WGS sequence"/>
</dbReference>
<keyword evidence="6 10" id="KW-1133">Transmembrane helix</keyword>
<dbReference type="EMBL" id="SIXC01000022">
    <property type="protein sequence ID" value="TBH78175.1"/>
    <property type="molecule type" value="Genomic_DNA"/>
</dbReference>
<dbReference type="PANTHER" id="PTHR48085">
    <property type="entry name" value="CADMIUM/ZINC-TRANSPORTING ATPASE HMA2-RELATED"/>
    <property type="match status" value="1"/>
</dbReference>
<dbReference type="NCBIfam" id="TIGR01512">
    <property type="entry name" value="ATPase-IB2_Cd"/>
    <property type="match status" value="1"/>
</dbReference>
<keyword evidence="3 10" id="KW-0812">Transmembrane</keyword>
<dbReference type="InterPro" id="IPR023299">
    <property type="entry name" value="ATPase_P-typ_cyto_dom_N"/>
</dbReference>
<dbReference type="InterPro" id="IPR023298">
    <property type="entry name" value="ATPase_P-typ_TM_dom_sf"/>
</dbReference>
<comment type="similarity">
    <text evidence="2 10">Belongs to the cation transport ATPase (P-type) (TC 3.A.3) family. Type IB subfamily.</text>
</comment>
<evidence type="ECO:0000256" key="7">
    <source>
        <dbReference type="ARBA" id="ARBA00023136"/>
    </source>
</evidence>
<dbReference type="SFLD" id="SFLDS00003">
    <property type="entry name" value="Haloacid_Dehalogenase"/>
    <property type="match status" value="1"/>
</dbReference>
<dbReference type="PRINTS" id="PR00119">
    <property type="entry name" value="CATATPASE"/>
</dbReference>
<sequence>MSDHTAPRVADAACSPSCARDYEATHDHQTVPACSCCHDHETAHSHDHGHNHAQVDADLGASDCGCTSCACHSHSGPEDADHEKRELLLMGVSAVLFAIGMLADTQLERVLPRWLVLALCYVLPYALCGFAVLKSGLQSILQKDFFNEFTLMGGATVAAIALGQLPEAVGVMLFYRVGEFVQERAAGRSRRSVRALLAARPSVAHELLDGGTTRDVAPDVLGPGSHILVRPGEKIPLDGEVLEGRSQVDTSPLTGESVPQQVAPGGRVLAGTINLNSALRVEVTAPFAESSIARILEMVENAVARKAPTERFITRMARWYTPAVTGLALLVAVLPPLLGLGTFSQWLYRALVLLVISCPCALLISIPLGYFGGIGAASRRGILIKGGAVLDNLRDMRVAALDKTGTLTEGVFEVNAVLPAAGVDKNELLRVAALAESRSNHPIARSVLRAAQQADSAPDEAAVTAMTEVPSKGVQVTTANGDTLLAGNAALLQSHNIAPQPVDLPGSVVQVARNGRLLGALVVSDRLKPQAAEAVEGLRRLGVRTIAMLTGDREEQARPVAARLKLDVLKAGLLPETKASALQALGPVKHTLFVGDGINDAPVLATAGVGVAMGGLGAEAAIETADVVILDDNPARLPELLRIARRTRTIVWQNIVMALGIKGLFMALGIVGLSGLWEAVFADVGVALMAVLNAARAGRIDA</sequence>
<dbReference type="InterPro" id="IPR001757">
    <property type="entry name" value="P_typ_ATPase"/>
</dbReference>
<dbReference type="GO" id="GO:0016463">
    <property type="term" value="F:P-type zinc transporter activity"/>
    <property type="evidence" value="ECO:0007669"/>
    <property type="project" value="UniProtKB-EC"/>
</dbReference>
<feature type="domain" description="P-type ATPase A" evidence="11">
    <location>
        <begin position="207"/>
        <end position="300"/>
    </location>
</feature>
<dbReference type="SUPFAM" id="SSF81665">
    <property type="entry name" value="Calcium ATPase, transmembrane domain M"/>
    <property type="match status" value="1"/>
</dbReference>
<dbReference type="Pfam" id="PF00122">
    <property type="entry name" value="E1-E2_ATPase"/>
    <property type="match status" value="1"/>
</dbReference>
<feature type="transmembrane region" description="Helical" evidence="10">
    <location>
        <begin position="319"/>
        <end position="340"/>
    </location>
</feature>
<evidence type="ECO:0000256" key="5">
    <source>
        <dbReference type="ARBA" id="ARBA00022967"/>
    </source>
</evidence>
<dbReference type="GO" id="GO:0015086">
    <property type="term" value="F:cadmium ion transmembrane transporter activity"/>
    <property type="evidence" value="ECO:0007669"/>
    <property type="project" value="TreeGrafter"/>
</dbReference>
<dbReference type="InterPro" id="IPR051014">
    <property type="entry name" value="Cation_Transport_ATPase_IB"/>
</dbReference>
<dbReference type="PANTHER" id="PTHR48085:SF5">
    <property type="entry name" value="CADMIUM_ZINC-TRANSPORTING ATPASE HMA4-RELATED"/>
    <property type="match status" value="1"/>
</dbReference>
<dbReference type="GO" id="GO:0046872">
    <property type="term" value="F:metal ion binding"/>
    <property type="evidence" value="ECO:0007669"/>
    <property type="project" value="UniProtKB-KW"/>
</dbReference>
<comment type="caution">
    <text evidence="12">The sequence shown here is derived from an EMBL/GenBank/DDBJ whole genome shotgun (WGS) entry which is preliminary data.</text>
</comment>
<evidence type="ECO:0000256" key="1">
    <source>
        <dbReference type="ARBA" id="ARBA00004370"/>
    </source>
</evidence>
<dbReference type="SUPFAM" id="SSF81653">
    <property type="entry name" value="Calcium ATPase, transduction domain A"/>
    <property type="match status" value="1"/>
</dbReference>
<dbReference type="SUPFAM" id="SSF56784">
    <property type="entry name" value="HAD-like"/>
    <property type="match status" value="1"/>
</dbReference>
<keyword evidence="10" id="KW-0547">Nucleotide-binding</keyword>
<keyword evidence="12" id="KW-0378">Hydrolase</keyword>
<evidence type="ECO:0000259" key="11">
    <source>
        <dbReference type="Pfam" id="PF00122"/>
    </source>
</evidence>
<dbReference type="NCBIfam" id="TIGR01494">
    <property type="entry name" value="ATPase_P-type"/>
    <property type="match status" value="1"/>
</dbReference>
<evidence type="ECO:0000256" key="2">
    <source>
        <dbReference type="ARBA" id="ARBA00006024"/>
    </source>
</evidence>
<evidence type="ECO:0000256" key="4">
    <source>
        <dbReference type="ARBA" id="ARBA00022723"/>
    </source>
</evidence>
<accession>A0A6H3F6F0</accession>
<evidence type="ECO:0000256" key="10">
    <source>
        <dbReference type="RuleBase" id="RU362081"/>
    </source>
</evidence>
<keyword evidence="5" id="KW-1278">Translocase</keyword>
<evidence type="ECO:0000313" key="13">
    <source>
        <dbReference type="Proteomes" id="UP000292919"/>
    </source>
</evidence>
<dbReference type="Pfam" id="PF00702">
    <property type="entry name" value="Hydrolase"/>
    <property type="match status" value="1"/>
</dbReference>
<keyword evidence="10" id="KW-0067">ATP-binding</keyword>
<reference evidence="12 13" key="1">
    <citation type="submission" date="2018-12" db="EMBL/GenBank/DDBJ databases">
        <title>First genome draft of Desulfovibrio legallis sp. nov.</title>
        <authorList>
            <person name="Ben Dhia O."/>
            <person name="Najjari A."/>
            <person name="Ferjani R."/>
            <person name="Fhoula I."/>
            <person name="Fardeau M.-L."/>
            <person name="Boudabbous A."/>
            <person name="Ouzari H.I."/>
        </authorList>
    </citation>
    <scope>NUCLEOTIDE SEQUENCE [LARGE SCALE GENOMIC DNA]</scope>
    <source>
        <strain evidence="12 13">H1T</strain>
    </source>
</reference>
<comment type="subcellular location">
    <subcellularLocation>
        <location evidence="10">Cell membrane</location>
    </subcellularLocation>
    <subcellularLocation>
        <location evidence="1">Membrane</location>
    </subcellularLocation>
</comment>
<dbReference type="InterPro" id="IPR044492">
    <property type="entry name" value="P_typ_ATPase_HD_dom"/>
</dbReference>
<dbReference type="EC" id="7.2.2.12" evidence="8"/>
<gene>
    <name evidence="12" type="primary">cadA</name>
    <name evidence="12" type="ORF">EB812_11480</name>
</gene>
<comment type="catalytic activity">
    <reaction evidence="9">
        <text>Zn(2+)(in) + ATP + H2O = Zn(2+)(out) + ADP + phosphate + H(+)</text>
        <dbReference type="Rhea" id="RHEA:20621"/>
        <dbReference type="ChEBI" id="CHEBI:15377"/>
        <dbReference type="ChEBI" id="CHEBI:15378"/>
        <dbReference type="ChEBI" id="CHEBI:29105"/>
        <dbReference type="ChEBI" id="CHEBI:30616"/>
        <dbReference type="ChEBI" id="CHEBI:43474"/>
        <dbReference type="ChEBI" id="CHEBI:456216"/>
        <dbReference type="EC" id="7.2.2.12"/>
    </reaction>
</comment>
<dbReference type="InterPro" id="IPR008250">
    <property type="entry name" value="ATPase_P-typ_transduc_dom_A_sf"/>
</dbReference>
<feature type="transmembrane region" description="Helical" evidence="10">
    <location>
        <begin position="650"/>
        <end position="670"/>
    </location>
</feature>
<evidence type="ECO:0000313" key="12">
    <source>
        <dbReference type="EMBL" id="TBH78175.1"/>
    </source>
</evidence>
<evidence type="ECO:0000256" key="8">
    <source>
        <dbReference type="ARBA" id="ARBA00039097"/>
    </source>
</evidence>
<evidence type="ECO:0000256" key="6">
    <source>
        <dbReference type="ARBA" id="ARBA00022989"/>
    </source>
</evidence>
<keyword evidence="10" id="KW-1003">Cell membrane</keyword>
<dbReference type="InterPro" id="IPR059000">
    <property type="entry name" value="ATPase_P-type_domA"/>
</dbReference>
<dbReference type="Gene3D" id="3.40.1110.10">
    <property type="entry name" value="Calcium-transporting ATPase, cytoplasmic domain N"/>
    <property type="match status" value="1"/>
</dbReference>
<dbReference type="InterPro" id="IPR036412">
    <property type="entry name" value="HAD-like_sf"/>
</dbReference>
<dbReference type="PROSITE" id="PS00154">
    <property type="entry name" value="ATPASE_E1_E2"/>
    <property type="match status" value="1"/>
</dbReference>
<dbReference type="InterPro" id="IPR023214">
    <property type="entry name" value="HAD_sf"/>
</dbReference>
<proteinExistence type="inferred from homology"/>
<dbReference type="Gene3D" id="2.70.150.10">
    <property type="entry name" value="Calcium-transporting ATPase, cytoplasmic transduction domain A"/>
    <property type="match status" value="1"/>
</dbReference>
<dbReference type="GO" id="GO:0005886">
    <property type="term" value="C:plasma membrane"/>
    <property type="evidence" value="ECO:0007669"/>
    <property type="project" value="UniProtKB-SubCell"/>
</dbReference>
<protein>
    <recommendedName>
        <fullName evidence="8">P-type Zn(2+) transporter</fullName>
        <ecNumber evidence="8">7.2.2.12</ecNumber>
    </recommendedName>
</protein>
<evidence type="ECO:0000256" key="3">
    <source>
        <dbReference type="ARBA" id="ARBA00022692"/>
    </source>
</evidence>
<keyword evidence="4 10" id="KW-0479">Metal-binding</keyword>
<dbReference type="SFLD" id="SFLDG00002">
    <property type="entry name" value="C1.7:_P-type_atpase_like"/>
    <property type="match status" value="1"/>
</dbReference>
<evidence type="ECO:0000256" key="9">
    <source>
        <dbReference type="ARBA" id="ARBA00047308"/>
    </source>
</evidence>
<dbReference type="SFLD" id="SFLDF00027">
    <property type="entry name" value="p-type_atpase"/>
    <property type="match status" value="1"/>
</dbReference>
<keyword evidence="7 10" id="KW-0472">Membrane</keyword>
<dbReference type="RefSeq" id="WP_130958322.1">
    <property type="nucleotide sequence ID" value="NZ_DBFBQU010000291.1"/>
</dbReference>
<feature type="transmembrane region" description="Helical" evidence="10">
    <location>
        <begin position="676"/>
        <end position="695"/>
    </location>
</feature>
<dbReference type="AlphaFoldDB" id="A0A6H3F6F0"/>